<reference evidence="1 2" key="2">
    <citation type="journal article" date="2022" name="Mol. Ecol. Resour.">
        <title>The genomes of chicory, endive, great burdock and yacon provide insights into Asteraceae paleo-polyploidization history and plant inulin production.</title>
        <authorList>
            <person name="Fan W."/>
            <person name="Wang S."/>
            <person name="Wang H."/>
            <person name="Wang A."/>
            <person name="Jiang F."/>
            <person name="Liu H."/>
            <person name="Zhao H."/>
            <person name="Xu D."/>
            <person name="Zhang Y."/>
        </authorList>
    </citation>
    <scope>NUCLEOTIDE SEQUENCE [LARGE SCALE GENOMIC DNA]</scope>
    <source>
        <strain evidence="2">cv. Yunnan</strain>
        <tissue evidence="1">Leaves</tissue>
    </source>
</reference>
<proteinExistence type="predicted"/>
<evidence type="ECO:0000313" key="1">
    <source>
        <dbReference type="EMBL" id="KAI3825178.1"/>
    </source>
</evidence>
<gene>
    <name evidence="1" type="ORF">L1987_06654</name>
</gene>
<accession>A0ACB9JYR2</accession>
<keyword evidence="2" id="KW-1185">Reference proteome</keyword>
<name>A0ACB9JYR2_9ASTR</name>
<evidence type="ECO:0000313" key="2">
    <source>
        <dbReference type="Proteomes" id="UP001056120"/>
    </source>
</evidence>
<sequence length="143" mass="16291">MSLLQIVLVIRRVVNLECGIQRLHTQKTIETINFGLSLAQLLQFISLPILTMMARAFTSEFDLLALTQPEWKGVAVHYREIINFLNRSKINYAISADPVVSRPYLEQFWETADHDCTVNPNVIRATVAGHDIAISEDTIRRVL</sequence>
<reference evidence="2" key="1">
    <citation type="journal article" date="2022" name="Mol. Ecol. Resour.">
        <title>The genomes of chicory, endive, great burdock and yacon provide insights into Asteraceae palaeo-polyploidization history and plant inulin production.</title>
        <authorList>
            <person name="Fan W."/>
            <person name="Wang S."/>
            <person name="Wang H."/>
            <person name="Wang A."/>
            <person name="Jiang F."/>
            <person name="Liu H."/>
            <person name="Zhao H."/>
            <person name="Xu D."/>
            <person name="Zhang Y."/>
        </authorList>
    </citation>
    <scope>NUCLEOTIDE SEQUENCE [LARGE SCALE GENOMIC DNA]</scope>
    <source>
        <strain evidence="2">cv. Yunnan</strain>
    </source>
</reference>
<organism evidence="1 2">
    <name type="scientific">Smallanthus sonchifolius</name>
    <dbReference type="NCBI Taxonomy" id="185202"/>
    <lineage>
        <taxon>Eukaryota</taxon>
        <taxon>Viridiplantae</taxon>
        <taxon>Streptophyta</taxon>
        <taxon>Embryophyta</taxon>
        <taxon>Tracheophyta</taxon>
        <taxon>Spermatophyta</taxon>
        <taxon>Magnoliopsida</taxon>
        <taxon>eudicotyledons</taxon>
        <taxon>Gunneridae</taxon>
        <taxon>Pentapetalae</taxon>
        <taxon>asterids</taxon>
        <taxon>campanulids</taxon>
        <taxon>Asterales</taxon>
        <taxon>Asteraceae</taxon>
        <taxon>Asteroideae</taxon>
        <taxon>Heliantheae alliance</taxon>
        <taxon>Millerieae</taxon>
        <taxon>Smallanthus</taxon>
    </lineage>
</organism>
<protein>
    <submittedName>
        <fullName evidence="1">Uncharacterized protein</fullName>
    </submittedName>
</protein>
<dbReference type="EMBL" id="CM042019">
    <property type="protein sequence ID" value="KAI3825178.1"/>
    <property type="molecule type" value="Genomic_DNA"/>
</dbReference>
<comment type="caution">
    <text evidence="1">The sequence shown here is derived from an EMBL/GenBank/DDBJ whole genome shotgun (WGS) entry which is preliminary data.</text>
</comment>
<dbReference type="Proteomes" id="UP001056120">
    <property type="component" value="Linkage Group LG02"/>
</dbReference>